<dbReference type="PANTHER" id="PTHR11178:SF25">
    <property type="entry name" value="NIFU-LIKE PROTEIN 3, CHLOROPLASTIC"/>
    <property type="match status" value="1"/>
</dbReference>
<accession>A0A0U9HWC6</accession>
<comment type="similarity">
    <text evidence="1">Belongs to the NifU family.</text>
</comment>
<evidence type="ECO:0000313" key="4">
    <source>
        <dbReference type="Proteomes" id="UP000054976"/>
    </source>
</evidence>
<feature type="domain" description="NIF system FeS cluster assembly NifU C-terminal" evidence="2">
    <location>
        <begin position="7"/>
        <end position="72"/>
    </location>
</feature>
<dbReference type="GO" id="GO:0016226">
    <property type="term" value="P:iron-sulfur cluster assembly"/>
    <property type="evidence" value="ECO:0007669"/>
    <property type="project" value="InterPro"/>
</dbReference>
<reference evidence="4" key="1">
    <citation type="submission" date="2016-01" db="EMBL/GenBank/DDBJ databases">
        <title>Draft genome sequence of Thermodesulfovibrio aggregans strain TGE-P1.</title>
        <authorList>
            <person name="Sekiguchi Y."/>
            <person name="Ohashi A."/>
            <person name="Matsuura N."/>
            <person name="Tourlousse M.D."/>
        </authorList>
    </citation>
    <scope>NUCLEOTIDE SEQUENCE [LARGE SCALE GENOMIC DNA]</scope>
    <source>
        <strain evidence="4">TGE-P1</strain>
    </source>
</reference>
<dbReference type="EMBL" id="BCNO01000002">
    <property type="protein sequence ID" value="GAQ95249.1"/>
    <property type="molecule type" value="Genomic_DNA"/>
</dbReference>
<dbReference type="AlphaFoldDB" id="A0A0U9HWC6"/>
<dbReference type="GO" id="GO:0051536">
    <property type="term" value="F:iron-sulfur cluster binding"/>
    <property type="evidence" value="ECO:0007669"/>
    <property type="project" value="InterPro"/>
</dbReference>
<dbReference type="RefSeq" id="WP_059176696.1">
    <property type="nucleotide sequence ID" value="NZ_BCNO01000002.1"/>
</dbReference>
<keyword evidence="4" id="KW-1185">Reference proteome</keyword>
<dbReference type="InterPro" id="IPR034904">
    <property type="entry name" value="FSCA_dom_sf"/>
</dbReference>
<comment type="caution">
    <text evidence="3">The sequence shown here is derived from an EMBL/GenBank/DDBJ whole genome shotgun (WGS) entry which is preliminary data.</text>
</comment>
<dbReference type="PANTHER" id="PTHR11178">
    <property type="entry name" value="IRON-SULFUR CLUSTER SCAFFOLD PROTEIN NFU-RELATED"/>
    <property type="match status" value="1"/>
</dbReference>
<evidence type="ECO:0000256" key="1">
    <source>
        <dbReference type="ARBA" id="ARBA00006420"/>
    </source>
</evidence>
<dbReference type="OrthoDB" id="9796965at2"/>
<dbReference type="SUPFAM" id="SSF117916">
    <property type="entry name" value="Fe-S cluster assembly (FSCA) domain-like"/>
    <property type="match status" value="1"/>
</dbReference>
<dbReference type="Gene3D" id="3.30.300.130">
    <property type="entry name" value="Fe-S cluster assembly (FSCA)"/>
    <property type="match status" value="1"/>
</dbReference>
<organism evidence="3 4">
    <name type="scientific">Thermodesulfovibrio aggregans</name>
    <dbReference type="NCBI Taxonomy" id="86166"/>
    <lineage>
        <taxon>Bacteria</taxon>
        <taxon>Pseudomonadati</taxon>
        <taxon>Nitrospirota</taxon>
        <taxon>Thermodesulfovibrionia</taxon>
        <taxon>Thermodesulfovibrionales</taxon>
        <taxon>Thermodesulfovibrionaceae</taxon>
        <taxon>Thermodesulfovibrio</taxon>
    </lineage>
</organism>
<sequence>MIDRAKVEQVLGKIRVGLMADGGNIDLVDIKDDVIYVKLKGACGTCPMATLTLKNWVEKTLKSEIPEVKEVVAV</sequence>
<protein>
    <submittedName>
        <fullName evidence="3">Fe-S cluster biogenesis protein NfuA, 4Fe-4S-binding domain</fullName>
    </submittedName>
</protein>
<evidence type="ECO:0000259" key="2">
    <source>
        <dbReference type="Pfam" id="PF01106"/>
    </source>
</evidence>
<dbReference type="Pfam" id="PF01106">
    <property type="entry name" value="NifU"/>
    <property type="match status" value="1"/>
</dbReference>
<dbReference type="Proteomes" id="UP000054976">
    <property type="component" value="Unassembled WGS sequence"/>
</dbReference>
<dbReference type="InterPro" id="IPR001075">
    <property type="entry name" value="NIF_FeS_clus_asmbl_NifU_C"/>
</dbReference>
<dbReference type="STRING" id="86166.TAGGR_2138"/>
<dbReference type="GO" id="GO:0005506">
    <property type="term" value="F:iron ion binding"/>
    <property type="evidence" value="ECO:0007669"/>
    <property type="project" value="InterPro"/>
</dbReference>
<name>A0A0U9HWC6_9BACT</name>
<gene>
    <name evidence="3" type="ORF">TAGGR_2138</name>
</gene>
<evidence type="ECO:0000313" key="3">
    <source>
        <dbReference type="EMBL" id="GAQ95249.1"/>
    </source>
</evidence>
<proteinExistence type="inferred from homology"/>